<dbReference type="PANTHER" id="PTHR11800:SF13">
    <property type="entry name" value="DNA-DIRECTED RNA POLYMERASES I AND III SUBUNIT RPAC1"/>
    <property type="match status" value="1"/>
</dbReference>
<organism evidence="8">
    <name type="scientific">Hydra vulgaris</name>
    <name type="common">Hydra</name>
    <name type="synonym">Hydra attenuata</name>
    <dbReference type="NCBI Taxonomy" id="6087"/>
    <lineage>
        <taxon>Eukaryota</taxon>
        <taxon>Metazoa</taxon>
        <taxon>Cnidaria</taxon>
        <taxon>Hydrozoa</taxon>
        <taxon>Hydroidolina</taxon>
        <taxon>Anthoathecata</taxon>
        <taxon>Aplanulata</taxon>
        <taxon>Hydridae</taxon>
        <taxon>Hydra</taxon>
    </lineage>
</organism>
<dbReference type="SMART" id="SM00662">
    <property type="entry name" value="RPOLD"/>
    <property type="match status" value="1"/>
</dbReference>
<dbReference type="GO" id="GO:0046983">
    <property type="term" value="F:protein dimerization activity"/>
    <property type="evidence" value="ECO:0007669"/>
    <property type="project" value="InterPro"/>
</dbReference>
<dbReference type="GO" id="GO:0006351">
    <property type="term" value="P:DNA-templated transcription"/>
    <property type="evidence" value="ECO:0007669"/>
    <property type="project" value="InterPro"/>
</dbReference>
<feature type="domain" description="DNA-directed RNA polymerase RpoA/D/Rpb3-type" evidence="7">
    <location>
        <begin position="87"/>
        <end position="377"/>
    </location>
</feature>
<dbReference type="HAMAP" id="MF_00320">
    <property type="entry name" value="RNApol_arch_Rpo3"/>
    <property type="match status" value="1"/>
</dbReference>
<protein>
    <recommendedName>
        <fullName evidence="2">DNA-directed RNA polymerases I and III subunit RPAC1</fullName>
    </recommendedName>
</protein>
<dbReference type="Gene3D" id="3.30.1360.10">
    <property type="entry name" value="RNA polymerase, RBP11-like subunit"/>
    <property type="match status" value="1"/>
</dbReference>
<dbReference type="GO" id="GO:0003677">
    <property type="term" value="F:DNA binding"/>
    <property type="evidence" value="ECO:0007669"/>
    <property type="project" value="InterPro"/>
</dbReference>
<evidence type="ECO:0000256" key="2">
    <source>
        <dbReference type="ARBA" id="ARBA00022083"/>
    </source>
</evidence>
<sequence length="383" mass="43828">NKISELSTNIFATFWLNSAIQLSESHEFKMNNFIEDIRNKVKLEEFAVINTAGSAFPGSYTGYDDSWNFKKFKKKFKIDVIKLNQNEMEFDMIGIDASIANAFRRILIAEVPTMAIEKVFIFNNTTIVQDEILAHRLGLIPILADPREFNFPPAKLEDESKLTDEERLAVDEHHHLVFELKIKCSKNPKASSDATDPDVLYLNNKVMTKHMKWIPIGRQAEKFSTNIVRPVFDDILIAKLRPGQELDIRMHCVKGIGKDHAKFSPVATASYRLLREITLLTPVVGELAETLAKCFFKGVKKDIEENGITRAVVDNPRKDSGMREIYRNEILKKIVKLEKVRDHFIYSVESTGALPPDVLVEEAIKILHAKCRLYIQQLRKSHS</sequence>
<dbReference type="GO" id="GO:0005736">
    <property type="term" value="C:RNA polymerase I complex"/>
    <property type="evidence" value="ECO:0007669"/>
    <property type="project" value="TreeGrafter"/>
</dbReference>
<gene>
    <name evidence="8" type="primary">POLR1C</name>
</gene>
<evidence type="ECO:0000313" key="8">
    <source>
        <dbReference type="EMBL" id="CDG72057.1"/>
    </source>
</evidence>
<dbReference type="Gene3D" id="2.170.120.12">
    <property type="entry name" value="DNA-directed RNA polymerase, insert domain"/>
    <property type="match status" value="1"/>
</dbReference>
<dbReference type="Pfam" id="PF01000">
    <property type="entry name" value="RNA_pol_A_bac"/>
    <property type="match status" value="1"/>
</dbReference>
<dbReference type="InterPro" id="IPR011262">
    <property type="entry name" value="DNA-dir_RNA_pol_insert"/>
</dbReference>
<evidence type="ECO:0000256" key="4">
    <source>
        <dbReference type="ARBA" id="ARBA00023163"/>
    </source>
</evidence>
<evidence type="ECO:0000256" key="3">
    <source>
        <dbReference type="ARBA" id="ARBA00022478"/>
    </source>
</evidence>
<dbReference type="InterPro" id="IPR036643">
    <property type="entry name" value="RNApol_insert_sf"/>
</dbReference>
<dbReference type="SUPFAM" id="SSF56553">
    <property type="entry name" value="Insert subdomain of RNA polymerase alpha subunit"/>
    <property type="match status" value="1"/>
</dbReference>
<dbReference type="AlphaFoldDB" id="T2MJF5"/>
<dbReference type="CDD" id="cd07032">
    <property type="entry name" value="RNAP_I_II_AC40"/>
    <property type="match status" value="1"/>
</dbReference>
<keyword evidence="5" id="KW-0539">Nucleus</keyword>
<feature type="non-terminal residue" evidence="8">
    <location>
        <position position="1"/>
    </location>
</feature>
<dbReference type="GO" id="GO:0003899">
    <property type="term" value="F:DNA-directed RNA polymerase activity"/>
    <property type="evidence" value="ECO:0007669"/>
    <property type="project" value="InterPro"/>
</dbReference>
<comment type="similarity">
    <text evidence="6">Belongs to the archaeal Rpo3/eukaryotic RPB3 RNA polymerase subunit family.</text>
</comment>
<comment type="subcellular location">
    <subcellularLocation>
        <location evidence="1">Nucleus</location>
    </subcellularLocation>
</comment>
<dbReference type="InterPro" id="IPR033901">
    <property type="entry name" value="RNAPI/III_AC40"/>
</dbReference>
<keyword evidence="4" id="KW-0804">Transcription</keyword>
<evidence type="ECO:0000256" key="6">
    <source>
        <dbReference type="ARBA" id="ARBA00025804"/>
    </source>
</evidence>
<dbReference type="FunFam" id="3.30.1360.10:FF:000009">
    <property type="entry name" value="RNA polymerase I and III subunit C"/>
    <property type="match status" value="1"/>
</dbReference>
<evidence type="ECO:0000256" key="1">
    <source>
        <dbReference type="ARBA" id="ARBA00004123"/>
    </source>
</evidence>
<dbReference type="PANTHER" id="PTHR11800">
    <property type="entry name" value="DNA-DIRECTED RNA POLYMERASE"/>
    <property type="match status" value="1"/>
</dbReference>
<dbReference type="PROSITE" id="PS00446">
    <property type="entry name" value="RNA_POL_D_30KD"/>
    <property type="match status" value="1"/>
</dbReference>
<dbReference type="SUPFAM" id="SSF55257">
    <property type="entry name" value="RBP11-like subunits of RNA polymerase"/>
    <property type="match status" value="1"/>
</dbReference>
<name>T2MJF5_HYDVU</name>
<proteinExistence type="evidence at transcript level"/>
<dbReference type="InterPro" id="IPR022842">
    <property type="entry name" value="RNAP_Rpo3/Rpb3/RPAC1"/>
</dbReference>
<dbReference type="InterPro" id="IPR011263">
    <property type="entry name" value="DNA-dir_RNA_pol_RpoA/D/Rpb3"/>
</dbReference>
<dbReference type="EMBL" id="HAAD01005825">
    <property type="protein sequence ID" value="CDG72057.1"/>
    <property type="molecule type" value="mRNA"/>
</dbReference>
<keyword evidence="3 8" id="KW-0240">DNA-directed RNA polymerase</keyword>
<dbReference type="GO" id="GO:0005666">
    <property type="term" value="C:RNA polymerase III complex"/>
    <property type="evidence" value="ECO:0007669"/>
    <property type="project" value="TreeGrafter"/>
</dbReference>
<dbReference type="FunFam" id="2.170.120.12:FF:000003">
    <property type="entry name" value="Dna-directed rna polymerases i and iii subunit"/>
    <property type="match status" value="1"/>
</dbReference>
<reference evidence="8" key="1">
    <citation type="journal article" date="2013" name="Genome Biol. Evol.">
        <title>Punctuated emergences of genetic and phenotypic innovations in eumetazoan, bilaterian, euteleostome, and hominidae ancestors.</title>
        <authorList>
            <person name="Wenger Y."/>
            <person name="Galliot B."/>
        </authorList>
    </citation>
    <scope>NUCLEOTIDE SEQUENCE</scope>
    <source>
        <tissue evidence="8">Whole animals</tissue>
    </source>
</reference>
<dbReference type="InterPro" id="IPR036603">
    <property type="entry name" value="RBP11-like"/>
</dbReference>
<evidence type="ECO:0000256" key="5">
    <source>
        <dbReference type="ARBA" id="ARBA00023242"/>
    </source>
</evidence>
<accession>T2MJF5</accession>
<dbReference type="InterPro" id="IPR001514">
    <property type="entry name" value="DNA-dir_RNA_pol_30-40kDasu_CS"/>
</dbReference>
<dbReference type="OrthoDB" id="270173at2759"/>
<dbReference type="Pfam" id="PF01193">
    <property type="entry name" value="RNA_pol_L"/>
    <property type="match status" value="1"/>
</dbReference>
<evidence type="ECO:0000259" key="7">
    <source>
        <dbReference type="SMART" id="SM00662"/>
    </source>
</evidence>
<dbReference type="InterPro" id="IPR050518">
    <property type="entry name" value="Rpo3/RPB3_RNA_Pol_subunit"/>
</dbReference>